<organism evidence="12 13">
    <name type="scientific">Gloeophyllum trabeum (strain ATCC 11539 / FP-39264 / Madison 617)</name>
    <name type="common">Brown rot fungus</name>
    <dbReference type="NCBI Taxonomy" id="670483"/>
    <lineage>
        <taxon>Eukaryota</taxon>
        <taxon>Fungi</taxon>
        <taxon>Dikarya</taxon>
        <taxon>Basidiomycota</taxon>
        <taxon>Agaricomycotina</taxon>
        <taxon>Agaricomycetes</taxon>
        <taxon>Gloeophyllales</taxon>
        <taxon>Gloeophyllaceae</taxon>
        <taxon>Gloeophyllum</taxon>
    </lineage>
</organism>
<dbReference type="InterPro" id="IPR003439">
    <property type="entry name" value="ABC_transporter-like_ATP-bd"/>
</dbReference>
<dbReference type="EMBL" id="KB469301">
    <property type="protein sequence ID" value="EPQ55555.1"/>
    <property type="molecule type" value="Genomic_DNA"/>
</dbReference>
<dbReference type="CDD" id="cd18596">
    <property type="entry name" value="ABC_6TM_VMR1_D1_like"/>
    <property type="match status" value="1"/>
</dbReference>
<feature type="domain" description="ABC transporter" evidence="10">
    <location>
        <begin position="685"/>
        <end position="923"/>
    </location>
</feature>
<dbReference type="SUPFAM" id="SSF52540">
    <property type="entry name" value="P-loop containing nucleoside triphosphate hydrolases"/>
    <property type="match status" value="2"/>
</dbReference>
<dbReference type="HOGENOM" id="CLU_000604_27_6_1"/>
<feature type="transmembrane region" description="Helical" evidence="9">
    <location>
        <begin position="1269"/>
        <end position="1290"/>
    </location>
</feature>
<dbReference type="InterPro" id="IPR011527">
    <property type="entry name" value="ABC1_TM_dom"/>
</dbReference>
<feature type="transmembrane region" description="Helical" evidence="9">
    <location>
        <begin position="1172"/>
        <end position="1197"/>
    </location>
</feature>
<feature type="region of interest" description="Disordered" evidence="8">
    <location>
        <begin position="390"/>
        <end position="415"/>
    </location>
</feature>
<feature type="domain" description="ABC transmembrane type-1" evidence="11">
    <location>
        <begin position="1068"/>
        <end position="1325"/>
    </location>
</feature>
<feature type="transmembrane region" description="Helical" evidence="9">
    <location>
        <begin position="184"/>
        <end position="205"/>
    </location>
</feature>
<evidence type="ECO:0000256" key="2">
    <source>
        <dbReference type="ARBA" id="ARBA00022448"/>
    </source>
</evidence>
<dbReference type="Gene3D" id="1.20.1560.10">
    <property type="entry name" value="ABC transporter type 1, transmembrane domain"/>
    <property type="match status" value="2"/>
</dbReference>
<dbReference type="eggNOG" id="KOG0054">
    <property type="taxonomic scope" value="Eukaryota"/>
</dbReference>
<evidence type="ECO:0000256" key="9">
    <source>
        <dbReference type="SAM" id="Phobius"/>
    </source>
</evidence>
<dbReference type="CDD" id="cd18604">
    <property type="entry name" value="ABC_6TM_VMR1_D2_like"/>
    <property type="match status" value="1"/>
</dbReference>
<feature type="domain" description="ABC transmembrane type-1" evidence="11">
    <location>
        <begin position="295"/>
        <end position="605"/>
    </location>
</feature>
<keyword evidence="5" id="KW-0067">ATP-binding</keyword>
<feature type="transmembrane region" description="Helical" evidence="9">
    <location>
        <begin position="1084"/>
        <end position="1106"/>
    </location>
</feature>
<evidence type="ECO:0000256" key="6">
    <source>
        <dbReference type="ARBA" id="ARBA00022989"/>
    </source>
</evidence>
<dbReference type="InterPro" id="IPR050173">
    <property type="entry name" value="ABC_transporter_C-like"/>
</dbReference>
<feature type="compositionally biased region" description="Acidic residues" evidence="8">
    <location>
        <begin position="939"/>
        <end position="949"/>
    </location>
</feature>
<dbReference type="PROSITE" id="PS00211">
    <property type="entry name" value="ABC_TRANSPORTER_1"/>
    <property type="match status" value="2"/>
</dbReference>
<evidence type="ECO:0000313" key="13">
    <source>
        <dbReference type="Proteomes" id="UP000030669"/>
    </source>
</evidence>
<dbReference type="InterPro" id="IPR017871">
    <property type="entry name" value="ABC_transporter-like_CS"/>
</dbReference>
<dbReference type="PROSITE" id="PS50893">
    <property type="entry name" value="ABC_TRANSPORTER_2"/>
    <property type="match status" value="2"/>
</dbReference>
<dbReference type="CDD" id="cd03244">
    <property type="entry name" value="ABCC_MRP_domain2"/>
    <property type="match status" value="1"/>
</dbReference>
<keyword evidence="7 9" id="KW-0472">Membrane</keyword>
<dbReference type="PROSITE" id="PS50929">
    <property type="entry name" value="ABC_TM1F"/>
    <property type="match status" value="2"/>
</dbReference>
<dbReference type="PANTHER" id="PTHR24223:SF415">
    <property type="entry name" value="FI20190P1"/>
    <property type="match status" value="1"/>
</dbReference>
<evidence type="ECO:0000256" key="7">
    <source>
        <dbReference type="ARBA" id="ARBA00023136"/>
    </source>
</evidence>
<reference evidence="12 13" key="1">
    <citation type="journal article" date="2012" name="Science">
        <title>The Paleozoic origin of enzymatic lignin decomposition reconstructed from 31 fungal genomes.</title>
        <authorList>
            <person name="Floudas D."/>
            <person name="Binder M."/>
            <person name="Riley R."/>
            <person name="Barry K."/>
            <person name="Blanchette R.A."/>
            <person name="Henrissat B."/>
            <person name="Martinez A.T."/>
            <person name="Otillar R."/>
            <person name="Spatafora J.W."/>
            <person name="Yadav J.S."/>
            <person name="Aerts A."/>
            <person name="Benoit I."/>
            <person name="Boyd A."/>
            <person name="Carlson A."/>
            <person name="Copeland A."/>
            <person name="Coutinho P.M."/>
            <person name="de Vries R.P."/>
            <person name="Ferreira P."/>
            <person name="Findley K."/>
            <person name="Foster B."/>
            <person name="Gaskell J."/>
            <person name="Glotzer D."/>
            <person name="Gorecki P."/>
            <person name="Heitman J."/>
            <person name="Hesse C."/>
            <person name="Hori C."/>
            <person name="Igarashi K."/>
            <person name="Jurgens J.A."/>
            <person name="Kallen N."/>
            <person name="Kersten P."/>
            <person name="Kohler A."/>
            <person name="Kuees U."/>
            <person name="Kumar T.K.A."/>
            <person name="Kuo A."/>
            <person name="LaButti K."/>
            <person name="Larrondo L.F."/>
            <person name="Lindquist E."/>
            <person name="Ling A."/>
            <person name="Lombard V."/>
            <person name="Lucas S."/>
            <person name="Lundell T."/>
            <person name="Martin R."/>
            <person name="McLaughlin D.J."/>
            <person name="Morgenstern I."/>
            <person name="Morin E."/>
            <person name="Murat C."/>
            <person name="Nagy L.G."/>
            <person name="Nolan M."/>
            <person name="Ohm R.A."/>
            <person name="Patyshakuliyeva A."/>
            <person name="Rokas A."/>
            <person name="Ruiz-Duenas F.J."/>
            <person name="Sabat G."/>
            <person name="Salamov A."/>
            <person name="Samejima M."/>
            <person name="Schmutz J."/>
            <person name="Slot J.C."/>
            <person name="St John F."/>
            <person name="Stenlid J."/>
            <person name="Sun H."/>
            <person name="Sun S."/>
            <person name="Syed K."/>
            <person name="Tsang A."/>
            <person name="Wiebenga A."/>
            <person name="Young D."/>
            <person name="Pisabarro A."/>
            <person name="Eastwood D.C."/>
            <person name="Martin F."/>
            <person name="Cullen D."/>
            <person name="Grigoriev I.V."/>
            <person name="Hibbett D.S."/>
        </authorList>
    </citation>
    <scope>NUCLEOTIDE SEQUENCE [LARGE SCALE GENOMIC DNA]</scope>
    <source>
        <strain evidence="12 13">ATCC 11539</strain>
    </source>
</reference>
<keyword evidence="3 9" id="KW-0812">Transmembrane</keyword>
<dbReference type="CDD" id="cd03250">
    <property type="entry name" value="ABCC_MRP_domain1"/>
    <property type="match status" value="1"/>
</dbReference>
<evidence type="ECO:0000313" key="12">
    <source>
        <dbReference type="EMBL" id="EPQ55555.1"/>
    </source>
</evidence>
<keyword evidence="13" id="KW-1185">Reference proteome</keyword>
<evidence type="ECO:0000256" key="1">
    <source>
        <dbReference type="ARBA" id="ARBA00004370"/>
    </source>
</evidence>
<keyword evidence="2" id="KW-0813">Transport</keyword>
<dbReference type="GO" id="GO:0016887">
    <property type="term" value="F:ATP hydrolysis activity"/>
    <property type="evidence" value="ECO:0007669"/>
    <property type="project" value="InterPro"/>
</dbReference>
<dbReference type="Pfam" id="PF00005">
    <property type="entry name" value="ABC_tran"/>
    <property type="match status" value="2"/>
</dbReference>
<dbReference type="RefSeq" id="XP_007865634.1">
    <property type="nucleotide sequence ID" value="XM_007867443.1"/>
</dbReference>
<dbReference type="GO" id="GO:0005524">
    <property type="term" value="F:ATP binding"/>
    <property type="evidence" value="ECO:0007669"/>
    <property type="project" value="UniProtKB-KW"/>
</dbReference>
<dbReference type="KEGG" id="gtr:GLOTRDRAFT_138450"/>
<feature type="transmembrane region" description="Helical" evidence="9">
    <location>
        <begin position="127"/>
        <end position="146"/>
    </location>
</feature>
<feature type="transmembrane region" description="Helical" evidence="9">
    <location>
        <begin position="546"/>
        <end position="570"/>
    </location>
</feature>
<evidence type="ECO:0000256" key="5">
    <source>
        <dbReference type="ARBA" id="ARBA00022840"/>
    </source>
</evidence>
<dbReference type="SMART" id="SM00382">
    <property type="entry name" value="AAA"/>
    <property type="match status" value="2"/>
</dbReference>
<evidence type="ECO:0000259" key="10">
    <source>
        <dbReference type="PROSITE" id="PS50893"/>
    </source>
</evidence>
<accession>S7RMB4</accession>
<proteinExistence type="predicted"/>
<name>S7RMB4_GLOTA</name>
<dbReference type="OrthoDB" id="6500128at2759"/>
<feature type="transmembrane region" description="Helical" evidence="9">
    <location>
        <begin position="153"/>
        <end position="172"/>
    </location>
</feature>
<feature type="transmembrane region" description="Helical" evidence="9">
    <location>
        <begin position="463"/>
        <end position="482"/>
    </location>
</feature>
<dbReference type="SUPFAM" id="SSF90123">
    <property type="entry name" value="ABC transporter transmembrane region"/>
    <property type="match status" value="2"/>
</dbReference>
<keyword evidence="4" id="KW-0547">Nucleotide-binding</keyword>
<evidence type="ECO:0000256" key="8">
    <source>
        <dbReference type="SAM" id="MobiDB-lite"/>
    </source>
</evidence>
<feature type="compositionally biased region" description="Basic and acidic residues" evidence="8">
    <location>
        <begin position="928"/>
        <end position="938"/>
    </location>
</feature>
<comment type="subcellular location">
    <subcellularLocation>
        <location evidence="1">Membrane</location>
    </subcellularLocation>
</comment>
<evidence type="ECO:0000256" key="3">
    <source>
        <dbReference type="ARBA" id="ARBA00022692"/>
    </source>
</evidence>
<evidence type="ECO:0000256" key="4">
    <source>
        <dbReference type="ARBA" id="ARBA00022741"/>
    </source>
</evidence>
<dbReference type="GO" id="GO:0140359">
    <property type="term" value="F:ABC-type transporter activity"/>
    <property type="evidence" value="ECO:0007669"/>
    <property type="project" value="InterPro"/>
</dbReference>
<dbReference type="Proteomes" id="UP000030669">
    <property type="component" value="Unassembled WGS sequence"/>
</dbReference>
<gene>
    <name evidence="12" type="ORF">GLOTRDRAFT_138450</name>
</gene>
<dbReference type="GO" id="GO:0016020">
    <property type="term" value="C:membrane"/>
    <property type="evidence" value="ECO:0007669"/>
    <property type="project" value="UniProtKB-SubCell"/>
</dbReference>
<dbReference type="Gene3D" id="3.40.50.300">
    <property type="entry name" value="P-loop containing nucleotide triphosphate hydrolases"/>
    <property type="match status" value="2"/>
</dbReference>
<feature type="transmembrane region" description="Helical" evidence="9">
    <location>
        <begin position="22"/>
        <end position="40"/>
    </location>
</feature>
<feature type="region of interest" description="Disordered" evidence="8">
    <location>
        <begin position="1490"/>
        <end position="1518"/>
    </location>
</feature>
<dbReference type="GeneID" id="19303990"/>
<dbReference type="OMA" id="MGYAKPL"/>
<feature type="region of interest" description="Disordered" evidence="8">
    <location>
        <begin position="925"/>
        <end position="972"/>
    </location>
</feature>
<dbReference type="Pfam" id="PF00664">
    <property type="entry name" value="ABC_membrane"/>
    <property type="match status" value="2"/>
</dbReference>
<feature type="transmembrane region" description="Helical" evidence="9">
    <location>
        <begin position="994"/>
        <end position="1013"/>
    </location>
</feature>
<protein>
    <submittedName>
        <fullName evidence="12">Multidrug resistance-associated ABC transporter</fullName>
    </submittedName>
</protein>
<feature type="region of interest" description="Disordered" evidence="8">
    <location>
        <begin position="658"/>
        <end position="689"/>
    </location>
</feature>
<evidence type="ECO:0000259" key="11">
    <source>
        <dbReference type="PROSITE" id="PS50929"/>
    </source>
</evidence>
<feature type="transmembrane region" description="Helical" evidence="9">
    <location>
        <begin position="433"/>
        <end position="457"/>
    </location>
</feature>
<dbReference type="InterPro" id="IPR036640">
    <property type="entry name" value="ABC1_TM_sf"/>
</dbReference>
<feature type="compositionally biased region" description="Basic and acidic residues" evidence="8">
    <location>
        <begin position="659"/>
        <end position="674"/>
    </location>
</feature>
<feature type="transmembrane region" description="Helical" evidence="9">
    <location>
        <begin position="87"/>
        <end position="107"/>
    </location>
</feature>
<dbReference type="InterPro" id="IPR027417">
    <property type="entry name" value="P-loop_NTPase"/>
</dbReference>
<dbReference type="PANTHER" id="PTHR24223">
    <property type="entry name" value="ATP-BINDING CASSETTE SUB-FAMILY C"/>
    <property type="match status" value="1"/>
</dbReference>
<feature type="domain" description="ABC transporter" evidence="10">
    <location>
        <begin position="1366"/>
        <end position="1639"/>
    </location>
</feature>
<keyword evidence="6 9" id="KW-1133">Transmembrane helix</keyword>
<dbReference type="InterPro" id="IPR003593">
    <property type="entry name" value="AAA+_ATPase"/>
</dbReference>
<sequence>MGTSFCDGSNAFDLREACVRQFWSAVLPAAFVFLLCLGYVPTPAALKKLLSLVKAPFSEFITLEEAEALDASLEPETVQSSDKPVPLWRTVVLSFIALLQSLVWLGIGSYRLFAGVDSNPWTAGQPILISFSWFYASLVPVLRPTATPPWDLLVLYSIHFVVGIVSLGAVLYNHNVYLVPLPHPLIFTAMIADLVGIVVLLVVVLQMPMAIPSKQVKKEDIGKSVSPEDYTSLWGWITFNWVWPLIKRGTHETLNEGDVWNLSPTMQSRPIFVKFSTLKGSLLWRIWKANSKDILLDFIGTYASIVCNYLGPFFLKKILDAIQDGSKERMQQAYIYALLAFLSQVLKAEADVQHLWFGRRAATRARSELMAAIYAKALKRKDFSGIVDKDKAKGTGEKSKEEQRKEKAKEDDPKAGADTGKIVNLMAGDSNRVAMLISGMYFIYGAPFEIVIASIFLYQLLGLSAFAGFVVLLAGWPLNSFIARRAIRIQKGLLAARDKRMGVLNELIGAVKFIKFFAWEERWIDRAMDARQKEIQWMVKARINSVMFSLLWTCAPILVSLISFFTYVMLGKELTVSIAFTSLSLFGMIRQPLNIIPAWIVQILQTRIAIKRIETFLNEDEVSDQVSSLKKSGRATSSDLEEGFGIVDGTFKWNEIEQESEKDKDNGKGKKKDAGTNGSSPAEEVLPPDVPSEIAAANDHRFELKDINVMFPEGKLSLITGPTASGKTALLMALLGEMTVLSGRILMSKNPSRIDENGLMHSISYAAQSPWLRHQSIRDNILFGYPFEEKRYEEVIDACALRPDLEILEDGDSTEIGARGVSLSGGQKARVALARAVYARTKYVLLDDPLSAVDSHTSRLLFEKLLKGPLLQNRTVILVTHHVELVLPGANYIVRMLDGRVDTQGKVDELRERGLLDDIAYDSTADQNAKEAESVNEKTEEELAAEVGDEDAHKDATNGSAEHKKPRKLIKDEHRETGGVKWSIYKTYLKASSYWTWTILCILIVLSQIMGVTEKVWIKFWGEAYGESDTNPSTPYLHTSFASAEHEIVLDNPLFMHHAQTAFQWMQGPFTPSYGLPRAQDHPLFYVGIYAAIGLGAATINIASIITQITGALRASRLLFRQLLVAVVRATMRWHDVTPQGRMLNRFSKDIETVDTSLSGSLQAVNSSLANFFASVITVTVIFPLFLLPASIIGLVYRYLAIGYLNTGRDLRRMESNSRSPIFAGFGELLEGIVTVRAFSAEQRFLDELHGKIDLTTKMWYSFWMTNRWLLLNFDILGAGAVLVTSLFSLSGLVSAGTAGLCITSAMNFTTSIYWACRFWTALELDLNSVERVVEYLDLPQEPPAVIESNRPPAYWPSSSTQAALISVEDLVIKYSPELPPVLHGVSFQLRPRERVGLLGRTGSGKSTLAMSILRFVDPTSGRIVIDGIDISTIGVHDLRSRITFIPQDATLFSGTLRDNLDPFNEHSDEECLDVLYRVRLLSESAYESQRTSRQASRAPSIRGVERETTVASSAASATSTEVEAKTTISLDTQISAGGTNFSQGQRQLVALARALLRRSAIIVLDEATSSIDFATDAKIQETIREEFNDSLLLTVAHRLRTVIDYDRLIVLDKGQIAEFDTPYNLIRKEDGIFRHMCLRSGTFAELEAVAKSKAEGTLGSRSVPQT</sequence>